<feature type="region of interest" description="Disordered" evidence="1">
    <location>
        <begin position="289"/>
        <end position="348"/>
    </location>
</feature>
<feature type="region of interest" description="Disordered" evidence="1">
    <location>
        <begin position="230"/>
        <end position="250"/>
    </location>
</feature>
<accession>A0A7Z0GPW6</accession>
<protein>
    <recommendedName>
        <fullName evidence="4">Bacteriocin biosynthesis cyclodehydratase domain-containing protein</fullName>
    </recommendedName>
</protein>
<feature type="compositionally biased region" description="Low complexity" evidence="1">
    <location>
        <begin position="312"/>
        <end position="341"/>
    </location>
</feature>
<dbReference type="Gene3D" id="3.40.50.720">
    <property type="entry name" value="NAD(P)-binding Rossmann-like Domain"/>
    <property type="match status" value="1"/>
</dbReference>
<dbReference type="EMBL" id="JACCFY010000001">
    <property type="protein sequence ID" value="NYJ78928.1"/>
    <property type="molecule type" value="Genomic_DNA"/>
</dbReference>
<proteinExistence type="predicted"/>
<reference evidence="2 3" key="1">
    <citation type="submission" date="2020-07" db="EMBL/GenBank/DDBJ databases">
        <title>Sequencing the genomes of 1000 actinobacteria strains.</title>
        <authorList>
            <person name="Klenk H.-P."/>
        </authorList>
    </citation>
    <scope>NUCLEOTIDE SEQUENCE [LARGE SCALE GENOMIC DNA]</scope>
    <source>
        <strain evidence="2 3">DSM 15475</strain>
    </source>
</reference>
<evidence type="ECO:0000313" key="3">
    <source>
        <dbReference type="Proteomes" id="UP000535437"/>
    </source>
</evidence>
<dbReference type="AlphaFoldDB" id="A0A7Z0GPW6"/>
<comment type="caution">
    <text evidence="2">The sequence shown here is derived from an EMBL/GenBank/DDBJ whole genome shotgun (WGS) entry which is preliminary data.</text>
</comment>
<dbReference type="SUPFAM" id="SSF69572">
    <property type="entry name" value="Activating enzymes of the ubiquitin-like proteins"/>
    <property type="match status" value="1"/>
</dbReference>
<sequence length="348" mass="36034">MDVTTPALIYRLPPDAIATVLDEATVRLQAGDASVLVDGDAETVLAATKSLACGVPVAAAPEVVEQLWTHGVLQRDDGAPTAELRRARLAMSCVLVDGLSDCGARLAELLVDLGVGTVVLRDGTEISEEDEGERLRRGRRGRRRAEVLTELLRASADGTAVLECPAEGGVQGADVQVLVRAEGASWPSREQLQARLRETSRVLPISVGEQGALLGPVVAAAGPSPCPACLESHRPGTAEASPSGARSTGGSPLPGLCAHLAALQLRELLAGQQLPDLTDTVIHIDAGTGTVRSRPVPPAADCPCRAQSELFGVPSESPESPEPLESLESPELSEVPGPSEPVDVEGPS</sequence>
<dbReference type="InterPro" id="IPR035985">
    <property type="entry name" value="Ubiquitin-activating_enz"/>
</dbReference>
<dbReference type="GO" id="GO:0008641">
    <property type="term" value="F:ubiquitin-like modifier activating enzyme activity"/>
    <property type="evidence" value="ECO:0007669"/>
    <property type="project" value="InterPro"/>
</dbReference>
<dbReference type="Proteomes" id="UP000535437">
    <property type="component" value="Unassembled WGS sequence"/>
</dbReference>
<keyword evidence="3" id="KW-1185">Reference proteome</keyword>
<gene>
    <name evidence="2" type="ORF">HNR09_002339</name>
</gene>
<evidence type="ECO:0008006" key="4">
    <source>
        <dbReference type="Google" id="ProtNLM"/>
    </source>
</evidence>
<name>A0A7Z0GPW6_9MICC</name>
<evidence type="ECO:0000313" key="2">
    <source>
        <dbReference type="EMBL" id="NYJ78928.1"/>
    </source>
</evidence>
<evidence type="ECO:0000256" key="1">
    <source>
        <dbReference type="SAM" id="MobiDB-lite"/>
    </source>
</evidence>
<organism evidence="2 3">
    <name type="scientific">Nesterenkonia xinjiangensis</name>
    <dbReference type="NCBI Taxonomy" id="225327"/>
    <lineage>
        <taxon>Bacteria</taxon>
        <taxon>Bacillati</taxon>
        <taxon>Actinomycetota</taxon>
        <taxon>Actinomycetes</taxon>
        <taxon>Micrococcales</taxon>
        <taxon>Micrococcaceae</taxon>
        <taxon>Nesterenkonia</taxon>
    </lineage>
</organism>